<evidence type="ECO:0000313" key="2">
    <source>
        <dbReference type="Proteomes" id="UP001418222"/>
    </source>
</evidence>
<dbReference type="EMBL" id="JBBWWQ010000010">
    <property type="protein sequence ID" value="KAK8937228.1"/>
    <property type="molecule type" value="Genomic_DNA"/>
</dbReference>
<proteinExistence type="predicted"/>
<protein>
    <submittedName>
        <fullName evidence="1">Methyl-CpG-binding domain-containing protein 9</fullName>
    </submittedName>
</protein>
<reference evidence="1 2" key="1">
    <citation type="journal article" date="2022" name="Nat. Plants">
        <title>Genomes of leafy and leafless Platanthera orchids illuminate the evolution of mycoheterotrophy.</title>
        <authorList>
            <person name="Li M.H."/>
            <person name="Liu K.W."/>
            <person name="Li Z."/>
            <person name="Lu H.C."/>
            <person name="Ye Q.L."/>
            <person name="Zhang D."/>
            <person name="Wang J.Y."/>
            <person name="Li Y.F."/>
            <person name="Zhong Z.M."/>
            <person name="Liu X."/>
            <person name="Yu X."/>
            <person name="Liu D.K."/>
            <person name="Tu X.D."/>
            <person name="Liu B."/>
            <person name="Hao Y."/>
            <person name="Liao X.Y."/>
            <person name="Jiang Y.T."/>
            <person name="Sun W.H."/>
            <person name="Chen J."/>
            <person name="Chen Y.Q."/>
            <person name="Ai Y."/>
            <person name="Zhai J.W."/>
            <person name="Wu S.S."/>
            <person name="Zhou Z."/>
            <person name="Hsiao Y.Y."/>
            <person name="Wu W.L."/>
            <person name="Chen Y.Y."/>
            <person name="Lin Y.F."/>
            <person name="Hsu J.L."/>
            <person name="Li C.Y."/>
            <person name="Wang Z.W."/>
            <person name="Zhao X."/>
            <person name="Zhong W.Y."/>
            <person name="Ma X.K."/>
            <person name="Ma L."/>
            <person name="Huang J."/>
            <person name="Chen G.Z."/>
            <person name="Huang M.Z."/>
            <person name="Huang L."/>
            <person name="Peng D.H."/>
            <person name="Luo Y.B."/>
            <person name="Zou S.Q."/>
            <person name="Chen S.P."/>
            <person name="Lan S."/>
            <person name="Tsai W.C."/>
            <person name="Van de Peer Y."/>
            <person name="Liu Z.J."/>
        </authorList>
    </citation>
    <scope>NUCLEOTIDE SEQUENCE [LARGE SCALE GENOMIC DNA]</scope>
    <source>
        <strain evidence="1">Lor287</strain>
    </source>
</reference>
<name>A0AAP0G545_9ASPA</name>
<dbReference type="PANTHER" id="PTHR47162:SF10">
    <property type="entry name" value="METHYL-CPG-BINDING DOMAIN-CONTAINING PROTEIN 9 ISOFORM X1"/>
    <property type="match status" value="1"/>
</dbReference>
<dbReference type="Proteomes" id="UP001418222">
    <property type="component" value="Unassembled WGS sequence"/>
</dbReference>
<sequence length="240" mass="26201">MPLPVIPMPVIPLPSLPALTPPAPALSFPYGHLTASFSASFLARPRLAAPTGHNVASSVGPCSGDPDGPISVAGRRLSALPAADAAHHRSTDHAETNSFSARLFATTATRQHSRYTEEPTIHMEIKLPEEPTIHMEFELGDKLDVKDGWIDTDPQSVILVQATVLFEDMIKTDYLKNGWWYWSSLTAASRTPSISALALRVYALDDSIIYFKDPAESLDPDSQQLITRVGRKRKDMEVGS</sequence>
<evidence type="ECO:0000313" key="1">
    <source>
        <dbReference type="EMBL" id="KAK8937228.1"/>
    </source>
</evidence>
<organism evidence="1 2">
    <name type="scientific">Platanthera zijinensis</name>
    <dbReference type="NCBI Taxonomy" id="2320716"/>
    <lineage>
        <taxon>Eukaryota</taxon>
        <taxon>Viridiplantae</taxon>
        <taxon>Streptophyta</taxon>
        <taxon>Embryophyta</taxon>
        <taxon>Tracheophyta</taxon>
        <taxon>Spermatophyta</taxon>
        <taxon>Magnoliopsida</taxon>
        <taxon>Liliopsida</taxon>
        <taxon>Asparagales</taxon>
        <taxon>Orchidaceae</taxon>
        <taxon>Orchidoideae</taxon>
        <taxon>Orchideae</taxon>
        <taxon>Orchidinae</taxon>
        <taxon>Platanthera</taxon>
    </lineage>
</organism>
<gene>
    <name evidence="1" type="primary">MBD9</name>
    <name evidence="1" type="ORF">KSP39_PZI011997</name>
</gene>
<accession>A0AAP0G545</accession>
<dbReference type="AlphaFoldDB" id="A0AAP0G545"/>
<dbReference type="PANTHER" id="PTHR47162">
    <property type="entry name" value="OS02G0192300 PROTEIN"/>
    <property type="match status" value="1"/>
</dbReference>
<keyword evidence="2" id="KW-1185">Reference proteome</keyword>
<comment type="caution">
    <text evidence="1">The sequence shown here is derived from an EMBL/GenBank/DDBJ whole genome shotgun (WGS) entry which is preliminary data.</text>
</comment>